<reference evidence="2 4" key="1">
    <citation type="submission" date="2015-09" db="EMBL/GenBank/DDBJ databases">
        <authorList>
            <consortium name="Pathogen Informatics"/>
        </authorList>
    </citation>
    <scope>NUCLEOTIDE SEQUENCE [LARGE SCALE GENOMIC DNA]</scope>
    <source>
        <strain evidence="2 4">2789STDY5608850</strain>
    </source>
</reference>
<dbReference type="EMBL" id="CYZE01000016">
    <property type="protein sequence ID" value="CUP01683.1"/>
    <property type="molecule type" value="Genomic_DNA"/>
</dbReference>
<dbReference type="EMBL" id="QSSQ01000005">
    <property type="protein sequence ID" value="RGM06382.1"/>
    <property type="molecule type" value="Genomic_DNA"/>
</dbReference>
<feature type="transmembrane region" description="Helical" evidence="1">
    <location>
        <begin position="80"/>
        <end position="103"/>
    </location>
</feature>
<organism evidence="2 4">
    <name type="scientific">Hungatella hathewayi</name>
    <dbReference type="NCBI Taxonomy" id="154046"/>
    <lineage>
        <taxon>Bacteria</taxon>
        <taxon>Bacillati</taxon>
        <taxon>Bacillota</taxon>
        <taxon>Clostridia</taxon>
        <taxon>Lachnospirales</taxon>
        <taxon>Lachnospiraceae</taxon>
        <taxon>Hungatella</taxon>
    </lineage>
</organism>
<keyword evidence="1" id="KW-0472">Membrane</keyword>
<dbReference type="Proteomes" id="UP000095651">
    <property type="component" value="Unassembled WGS sequence"/>
</dbReference>
<accession>A0A174JPJ7</accession>
<feature type="transmembrane region" description="Helical" evidence="1">
    <location>
        <begin position="109"/>
        <end position="131"/>
    </location>
</feature>
<name>A0A174JPJ7_9FIRM</name>
<sequence>MKAIVWLLPLLFILHDMEEIILAIPWKNSEAPKKRFIRVRFVPFGTFFNTESFSIAVCEELLLLTLVSAFGYFTRHYELWLGFLAANILHLILIHLIGTALVYRSYVPGAITALLTMIPCCLIFLDALHLLQYPVWKLILSVAAGTVVAAVNMKLLHRCGEVFTDYVSSFFR</sequence>
<gene>
    <name evidence="3" type="ORF">DXC39_09545</name>
    <name evidence="2" type="ORF">ERS852407_04706</name>
</gene>
<evidence type="ECO:0000313" key="3">
    <source>
        <dbReference type="EMBL" id="RGM06382.1"/>
    </source>
</evidence>
<dbReference type="AlphaFoldDB" id="A0A174JPJ7"/>
<evidence type="ECO:0000256" key="1">
    <source>
        <dbReference type="SAM" id="Phobius"/>
    </source>
</evidence>
<evidence type="ECO:0000313" key="4">
    <source>
        <dbReference type="Proteomes" id="UP000095651"/>
    </source>
</evidence>
<protein>
    <submittedName>
        <fullName evidence="2">CF-9 family membrane protein</fullName>
    </submittedName>
    <submittedName>
        <fullName evidence="3">HXXEE domain-containing protein</fullName>
    </submittedName>
</protein>
<evidence type="ECO:0000313" key="2">
    <source>
        <dbReference type="EMBL" id="CUP01683.1"/>
    </source>
</evidence>
<dbReference type="Proteomes" id="UP000261257">
    <property type="component" value="Unassembled WGS sequence"/>
</dbReference>
<dbReference type="Pfam" id="PF13787">
    <property type="entry name" value="HXXEE"/>
    <property type="match status" value="1"/>
</dbReference>
<dbReference type="RefSeq" id="WP_055658862.1">
    <property type="nucleotide sequence ID" value="NZ_CABIXC010000016.1"/>
</dbReference>
<evidence type="ECO:0000313" key="5">
    <source>
        <dbReference type="Proteomes" id="UP000261257"/>
    </source>
</evidence>
<proteinExistence type="predicted"/>
<reference evidence="3 5" key="2">
    <citation type="submission" date="2018-08" db="EMBL/GenBank/DDBJ databases">
        <title>A genome reference for cultivated species of the human gut microbiota.</title>
        <authorList>
            <person name="Zou Y."/>
            <person name="Xue W."/>
            <person name="Luo G."/>
        </authorList>
    </citation>
    <scope>NUCLEOTIDE SEQUENCE [LARGE SCALE GENOMIC DNA]</scope>
    <source>
        <strain evidence="3 5">TF05-11AC</strain>
    </source>
</reference>
<feature type="transmembrane region" description="Helical" evidence="1">
    <location>
        <begin position="53"/>
        <end position="73"/>
    </location>
</feature>
<dbReference type="InterPro" id="IPR025671">
    <property type="entry name" value="HXXEE"/>
</dbReference>
<feature type="transmembrane region" description="Helical" evidence="1">
    <location>
        <begin position="138"/>
        <end position="156"/>
    </location>
</feature>
<keyword evidence="1" id="KW-0812">Transmembrane</keyword>
<keyword evidence="1" id="KW-1133">Transmembrane helix</keyword>